<organism evidence="2 3">
    <name type="scientific">Pectobacterium parvum</name>
    <dbReference type="NCBI Taxonomy" id="2778550"/>
    <lineage>
        <taxon>Bacteria</taxon>
        <taxon>Pseudomonadati</taxon>
        <taxon>Pseudomonadota</taxon>
        <taxon>Gammaproteobacteria</taxon>
        <taxon>Enterobacterales</taxon>
        <taxon>Pectobacteriaceae</taxon>
        <taxon>Pectobacterium</taxon>
    </lineage>
</organism>
<feature type="region of interest" description="Disordered" evidence="1">
    <location>
        <begin position="387"/>
        <end position="414"/>
    </location>
</feature>
<protein>
    <submittedName>
        <fullName evidence="2">Uncharacterized protein</fullName>
    </submittedName>
</protein>
<keyword evidence="3" id="KW-1185">Reference proteome</keyword>
<feature type="region of interest" description="Disordered" evidence="1">
    <location>
        <begin position="263"/>
        <end position="286"/>
    </location>
</feature>
<feature type="compositionally biased region" description="Basic and acidic residues" evidence="1">
    <location>
        <begin position="263"/>
        <end position="273"/>
    </location>
</feature>
<gene>
    <name evidence="2" type="ORF">ACIPSN_10595</name>
</gene>
<evidence type="ECO:0000256" key="1">
    <source>
        <dbReference type="SAM" id="MobiDB-lite"/>
    </source>
</evidence>
<reference evidence="2 3" key="1">
    <citation type="submission" date="2024-10" db="EMBL/GenBank/DDBJ databases">
        <authorList>
            <person name="Lu C.-H."/>
        </authorList>
    </citation>
    <scope>NUCLEOTIDE SEQUENCE [LARGE SCALE GENOMIC DNA]</scope>
    <source>
        <strain evidence="2 3">22QBSP01-2</strain>
    </source>
</reference>
<feature type="compositionally biased region" description="Low complexity" evidence="1">
    <location>
        <begin position="311"/>
        <end position="320"/>
    </location>
</feature>
<feature type="region of interest" description="Disordered" evidence="1">
    <location>
        <begin position="311"/>
        <end position="330"/>
    </location>
</feature>
<sequence>MSEINLSNASAASVPITVEAKVHHPMNYEPSIQNCVSGVTNSPGDEFKTNQKESVLSLTIDDLSTERNKNNFLKILDSIKSHNSPAAEAFKEHPNETNKAFQAFNDIACRTIPHELAEKQLNKEGEAIKRLLAALQPHIPEGKDKKIFNDIVKTLSKGNAKKGYNVDKKLSKLWNDYGKDALNHIATQYYKLCTEAWERKNPLIERSHENIFTEQVERFYSIVKEDVAKLTDQKNDWRAMDNYFSFFRDDTVSLCKALRYHPTESRPQKDRAFNPEPPAAKLPDATPGAQMQGNGWGGGVPIININGGNASISGNNSSSSRDNNHPGLVNNRGMDWNAALDSVLTKGDLTKEDRVNLLDDIIKAASSHAFIKESGGVLPNLQSVSAYTPDNSLQQHGQGAPNSMNPPQQHGQGA</sequence>
<comment type="caution">
    <text evidence="2">The sequence shown here is derived from an EMBL/GenBank/DDBJ whole genome shotgun (WGS) entry which is preliminary data.</text>
</comment>
<feature type="non-terminal residue" evidence="2">
    <location>
        <position position="414"/>
    </location>
</feature>
<evidence type="ECO:0000313" key="2">
    <source>
        <dbReference type="EMBL" id="MFJ5321799.1"/>
    </source>
</evidence>
<accession>A0ABW8G0V8</accession>
<dbReference type="RefSeq" id="WP_400292548.1">
    <property type="nucleotide sequence ID" value="NZ_JBIXKD010000009.1"/>
</dbReference>
<name>A0ABW8G0V8_9GAMM</name>
<dbReference type="Proteomes" id="UP001617714">
    <property type="component" value="Unassembled WGS sequence"/>
</dbReference>
<dbReference type="EMBL" id="JBIXKD010000009">
    <property type="protein sequence ID" value="MFJ5321799.1"/>
    <property type="molecule type" value="Genomic_DNA"/>
</dbReference>
<proteinExistence type="predicted"/>
<evidence type="ECO:0000313" key="3">
    <source>
        <dbReference type="Proteomes" id="UP001617714"/>
    </source>
</evidence>